<dbReference type="SUPFAM" id="SSF54928">
    <property type="entry name" value="RNA-binding domain, RBD"/>
    <property type="match status" value="1"/>
</dbReference>
<comment type="caution">
    <text evidence="5">The sequence shown here is derived from an EMBL/GenBank/DDBJ whole genome shotgun (WGS) entry which is preliminary data.</text>
</comment>
<name>A0AAU9K010_9CILI</name>
<feature type="domain" description="CCHC-type" evidence="4">
    <location>
        <begin position="93"/>
        <end position="107"/>
    </location>
</feature>
<dbReference type="InterPro" id="IPR000504">
    <property type="entry name" value="RRM_dom"/>
</dbReference>
<keyword evidence="1" id="KW-0863">Zinc-finger</keyword>
<evidence type="ECO:0000259" key="4">
    <source>
        <dbReference type="PROSITE" id="PS50158"/>
    </source>
</evidence>
<keyword evidence="6" id="KW-1185">Reference proteome</keyword>
<dbReference type="GO" id="GO:0008270">
    <property type="term" value="F:zinc ion binding"/>
    <property type="evidence" value="ECO:0007669"/>
    <property type="project" value="UniProtKB-KW"/>
</dbReference>
<feature type="domain" description="RRM" evidence="3">
    <location>
        <begin position="1"/>
        <end position="70"/>
    </location>
</feature>
<keyword evidence="2" id="KW-0694">RNA-binding</keyword>
<dbReference type="PROSITE" id="PS50158">
    <property type="entry name" value="ZF_CCHC"/>
    <property type="match status" value="1"/>
</dbReference>
<evidence type="ECO:0000259" key="3">
    <source>
        <dbReference type="PROSITE" id="PS50102"/>
    </source>
</evidence>
<dbReference type="InterPro" id="IPR012677">
    <property type="entry name" value="Nucleotide-bd_a/b_plait_sf"/>
</dbReference>
<dbReference type="InterPro" id="IPR001878">
    <property type="entry name" value="Znf_CCHC"/>
</dbReference>
<dbReference type="PANTHER" id="PTHR48038">
    <property type="entry name" value="RIBONUCLEOPROTEIN RB97D"/>
    <property type="match status" value="1"/>
</dbReference>
<dbReference type="InterPro" id="IPR036875">
    <property type="entry name" value="Znf_CCHC_sf"/>
</dbReference>
<dbReference type="PANTHER" id="PTHR48038:SF2">
    <property type="entry name" value="OS02G0536400 PROTEIN"/>
    <property type="match status" value="1"/>
</dbReference>
<dbReference type="Gene3D" id="4.10.60.10">
    <property type="entry name" value="Zinc finger, CCHC-type"/>
    <property type="match status" value="1"/>
</dbReference>
<evidence type="ECO:0000313" key="5">
    <source>
        <dbReference type="EMBL" id="CAG9331061.1"/>
    </source>
</evidence>
<dbReference type="PROSITE" id="PS50102">
    <property type="entry name" value="RRM"/>
    <property type="match status" value="1"/>
</dbReference>
<keyword evidence="1" id="KW-0479">Metal-binding</keyword>
<dbReference type="SMART" id="SM00360">
    <property type="entry name" value="RRM"/>
    <property type="match status" value="1"/>
</dbReference>
<dbReference type="GO" id="GO:0003723">
    <property type="term" value="F:RNA binding"/>
    <property type="evidence" value="ECO:0007669"/>
    <property type="project" value="UniProtKB-UniRule"/>
</dbReference>
<protein>
    <submittedName>
        <fullName evidence="5">Uncharacterized protein</fullName>
    </submittedName>
</protein>
<evidence type="ECO:0000256" key="1">
    <source>
        <dbReference type="PROSITE-ProRule" id="PRU00047"/>
    </source>
</evidence>
<organism evidence="5 6">
    <name type="scientific">Blepharisma stoltei</name>
    <dbReference type="NCBI Taxonomy" id="1481888"/>
    <lineage>
        <taxon>Eukaryota</taxon>
        <taxon>Sar</taxon>
        <taxon>Alveolata</taxon>
        <taxon>Ciliophora</taxon>
        <taxon>Postciliodesmatophora</taxon>
        <taxon>Heterotrichea</taxon>
        <taxon>Heterotrichida</taxon>
        <taxon>Blepharismidae</taxon>
        <taxon>Blepharisma</taxon>
    </lineage>
</organism>
<evidence type="ECO:0000313" key="6">
    <source>
        <dbReference type="Proteomes" id="UP001162131"/>
    </source>
</evidence>
<keyword evidence="1" id="KW-0862">Zinc</keyword>
<accession>A0AAU9K010</accession>
<dbReference type="SMART" id="SM00343">
    <property type="entry name" value="ZnF_C2HC"/>
    <property type="match status" value="1"/>
</dbReference>
<dbReference type="InterPro" id="IPR035979">
    <property type="entry name" value="RBD_domain_sf"/>
</dbReference>
<dbReference type="SUPFAM" id="SSF57756">
    <property type="entry name" value="Retrovirus zinc finger-like domains"/>
    <property type="match status" value="1"/>
</dbReference>
<dbReference type="Pfam" id="PF00098">
    <property type="entry name" value="zf-CCHC"/>
    <property type="match status" value="1"/>
</dbReference>
<evidence type="ECO:0000256" key="2">
    <source>
        <dbReference type="PROSITE-ProRule" id="PRU00176"/>
    </source>
</evidence>
<sequence length="160" mass="18022">MSLFIGNISRNVTAKDLHAIFDKFGKCAVDVKGNFAFIDFEQARAADQAKGAMHGKEIMGNVINIEWSKKGPKNKLPQASNTSKNAAKADIECYVCGELGHMAKECKHQEKNENGHKLEIDRAGILENLRKEKSRTRARLKSPDRYSKMMLMNFNILRPL</sequence>
<dbReference type="EMBL" id="CAJZBQ010000052">
    <property type="protein sequence ID" value="CAG9331061.1"/>
    <property type="molecule type" value="Genomic_DNA"/>
</dbReference>
<reference evidence="5" key="1">
    <citation type="submission" date="2021-09" db="EMBL/GenBank/DDBJ databases">
        <authorList>
            <consortium name="AG Swart"/>
            <person name="Singh M."/>
            <person name="Singh A."/>
            <person name="Seah K."/>
            <person name="Emmerich C."/>
        </authorList>
    </citation>
    <scope>NUCLEOTIDE SEQUENCE</scope>
    <source>
        <strain evidence="5">ATCC30299</strain>
    </source>
</reference>
<dbReference type="AlphaFoldDB" id="A0AAU9K010"/>
<dbReference type="Proteomes" id="UP001162131">
    <property type="component" value="Unassembled WGS sequence"/>
</dbReference>
<gene>
    <name evidence="5" type="ORF">BSTOLATCC_MIC52467</name>
</gene>
<dbReference type="Gene3D" id="3.30.70.330">
    <property type="match status" value="1"/>
</dbReference>
<proteinExistence type="predicted"/>
<dbReference type="Pfam" id="PF00076">
    <property type="entry name" value="RRM_1"/>
    <property type="match status" value="1"/>
</dbReference>